<dbReference type="Proteomes" id="UP001497497">
    <property type="component" value="Unassembled WGS sequence"/>
</dbReference>
<accession>A0AAV2I538</accession>
<dbReference type="GO" id="GO:0005216">
    <property type="term" value="F:monoatomic ion channel activity"/>
    <property type="evidence" value="ECO:0007669"/>
    <property type="project" value="InterPro"/>
</dbReference>
<proteinExistence type="predicted"/>
<dbReference type="AlphaFoldDB" id="A0AAV2I538"/>
<dbReference type="GO" id="GO:0016020">
    <property type="term" value="C:membrane"/>
    <property type="evidence" value="ECO:0007669"/>
    <property type="project" value="UniProtKB-SubCell"/>
</dbReference>
<feature type="transmembrane region" description="Helical" evidence="5">
    <location>
        <begin position="54"/>
        <end position="70"/>
    </location>
</feature>
<evidence type="ECO:0000313" key="7">
    <source>
        <dbReference type="EMBL" id="CAL1540973.1"/>
    </source>
</evidence>
<comment type="subcellular location">
    <subcellularLocation>
        <location evidence="1">Membrane</location>
        <topology evidence="1">Multi-pass membrane protein</topology>
    </subcellularLocation>
</comment>
<dbReference type="EMBL" id="CAXITT010000408">
    <property type="protein sequence ID" value="CAL1540973.1"/>
    <property type="molecule type" value="Genomic_DNA"/>
</dbReference>
<dbReference type="Pfam" id="PF00520">
    <property type="entry name" value="Ion_trans"/>
    <property type="match status" value="1"/>
</dbReference>
<gene>
    <name evidence="7" type="ORF">GSLYS_00014622001</name>
</gene>
<protein>
    <recommendedName>
        <fullName evidence="6">Ion transport domain-containing protein</fullName>
    </recommendedName>
</protein>
<evidence type="ECO:0000256" key="4">
    <source>
        <dbReference type="ARBA" id="ARBA00023136"/>
    </source>
</evidence>
<dbReference type="InterPro" id="IPR005821">
    <property type="entry name" value="Ion_trans_dom"/>
</dbReference>
<dbReference type="PANTHER" id="PTHR46726">
    <property type="entry name" value="TWO PORE CHANNEL 3"/>
    <property type="match status" value="1"/>
</dbReference>
<evidence type="ECO:0000259" key="6">
    <source>
        <dbReference type="Pfam" id="PF00520"/>
    </source>
</evidence>
<sequence length="181" mass="21621">MGHNMHYIEAEKYVKSYIWYNSVYLRWTLYFCIAFNMSLAIFEKPAVPNAEIPFWGTMIMEFFCLSYFTFRLLHAFNFQHSKVFIKDTKNIVVIVVILLTILDMICYIIWINVAPDTHPVRWSRPLRSLFIINFPDGKQVRRAFRNIRRTVPDIMTVLFLFLLSILLFGLLALKLFHKRLV</sequence>
<reference evidence="7 8" key="1">
    <citation type="submission" date="2024-04" db="EMBL/GenBank/DDBJ databases">
        <authorList>
            <consortium name="Genoscope - CEA"/>
            <person name="William W."/>
        </authorList>
    </citation>
    <scope>NUCLEOTIDE SEQUENCE [LARGE SCALE GENOMIC DNA]</scope>
</reference>
<comment type="caution">
    <text evidence="7">The sequence shown here is derived from an EMBL/GenBank/DDBJ whole genome shotgun (WGS) entry which is preliminary data.</text>
</comment>
<evidence type="ECO:0000313" key="8">
    <source>
        <dbReference type="Proteomes" id="UP001497497"/>
    </source>
</evidence>
<feature type="domain" description="Ion transport" evidence="6">
    <location>
        <begin position="24"/>
        <end position="178"/>
    </location>
</feature>
<keyword evidence="8" id="KW-1185">Reference proteome</keyword>
<evidence type="ECO:0000256" key="3">
    <source>
        <dbReference type="ARBA" id="ARBA00022989"/>
    </source>
</evidence>
<feature type="transmembrane region" description="Helical" evidence="5">
    <location>
        <begin position="91"/>
        <end position="113"/>
    </location>
</feature>
<feature type="transmembrane region" description="Helical" evidence="5">
    <location>
        <begin position="154"/>
        <end position="176"/>
    </location>
</feature>
<keyword evidence="3 5" id="KW-1133">Transmembrane helix</keyword>
<organism evidence="7 8">
    <name type="scientific">Lymnaea stagnalis</name>
    <name type="common">Great pond snail</name>
    <name type="synonym">Helix stagnalis</name>
    <dbReference type="NCBI Taxonomy" id="6523"/>
    <lineage>
        <taxon>Eukaryota</taxon>
        <taxon>Metazoa</taxon>
        <taxon>Spiralia</taxon>
        <taxon>Lophotrochozoa</taxon>
        <taxon>Mollusca</taxon>
        <taxon>Gastropoda</taxon>
        <taxon>Heterobranchia</taxon>
        <taxon>Euthyneura</taxon>
        <taxon>Panpulmonata</taxon>
        <taxon>Hygrophila</taxon>
        <taxon>Lymnaeoidea</taxon>
        <taxon>Lymnaeidae</taxon>
        <taxon>Lymnaea</taxon>
    </lineage>
</organism>
<evidence type="ECO:0000256" key="5">
    <source>
        <dbReference type="SAM" id="Phobius"/>
    </source>
</evidence>
<keyword evidence="4 5" id="KW-0472">Membrane</keyword>
<name>A0AAV2I538_LYMST</name>
<dbReference type="PANTHER" id="PTHR46726:SF1">
    <property type="entry name" value="TWO-PORE CALCIUM CHANNEL 3"/>
    <property type="match status" value="1"/>
</dbReference>
<feature type="transmembrane region" description="Helical" evidence="5">
    <location>
        <begin position="23"/>
        <end position="42"/>
    </location>
</feature>
<evidence type="ECO:0000256" key="2">
    <source>
        <dbReference type="ARBA" id="ARBA00022692"/>
    </source>
</evidence>
<evidence type="ECO:0000256" key="1">
    <source>
        <dbReference type="ARBA" id="ARBA00004141"/>
    </source>
</evidence>
<keyword evidence="2 5" id="KW-0812">Transmembrane</keyword>